<proteinExistence type="predicted"/>
<name>A0A818P0V6_9BILA</name>
<comment type="caution">
    <text evidence="2">The sequence shown here is derived from an EMBL/GenBank/DDBJ whole genome shotgun (WGS) entry which is preliminary data.</text>
</comment>
<feature type="compositionally biased region" description="Polar residues" evidence="1">
    <location>
        <begin position="32"/>
        <end position="42"/>
    </location>
</feature>
<evidence type="ECO:0000313" key="3">
    <source>
        <dbReference type="Proteomes" id="UP000663869"/>
    </source>
</evidence>
<reference evidence="2" key="1">
    <citation type="submission" date="2021-02" db="EMBL/GenBank/DDBJ databases">
        <authorList>
            <person name="Nowell W R."/>
        </authorList>
    </citation>
    <scope>NUCLEOTIDE SEQUENCE</scope>
</reference>
<dbReference type="EMBL" id="CAJNYU010002945">
    <property type="protein sequence ID" value="CAF3613294.1"/>
    <property type="molecule type" value="Genomic_DNA"/>
</dbReference>
<feature type="non-terminal residue" evidence="2">
    <location>
        <position position="91"/>
    </location>
</feature>
<dbReference type="AlphaFoldDB" id="A0A818P0V6"/>
<protein>
    <submittedName>
        <fullName evidence="2">Uncharacterized protein</fullName>
    </submittedName>
</protein>
<dbReference type="Proteomes" id="UP000663869">
    <property type="component" value="Unassembled WGS sequence"/>
</dbReference>
<organism evidence="2 3">
    <name type="scientific">Rotaria socialis</name>
    <dbReference type="NCBI Taxonomy" id="392032"/>
    <lineage>
        <taxon>Eukaryota</taxon>
        <taxon>Metazoa</taxon>
        <taxon>Spiralia</taxon>
        <taxon>Gnathifera</taxon>
        <taxon>Rotifera</taxon>
        <taxon>Eurotatoria</taxon>
        <taxon>Bdelloidea</taxon>
        <taxon>Philodinida</taxon>
        <taxon>Philodinidae</taxon>
        <taxon>Rotaria</taxon>
    </lineage>
</organism>
<gene>
    <name evidence="2" type="ORF">FME351_LOCUS22556</name>
</gene>
<evidence type="ECO:0000256" key="1">
    <source>
        <dbReference type="SAM" id="MobiDB-lite"/>
    </source>
</evidence>
<sequence length="91" mass="10454">MYRRLKEHGAPPPSAVTPDDGIRRSARIAAKDTTTSLVSDYDNSVERNGDNTESTKTITTKFRLYDIKSAAQRHEYENKHNIDWKKWVSSK</sequence>
<accession>A0A818P0V6</accession>
<evidence type="ECO:0000313" key="2">
    <source>
        <dbReference type="EMBL" id="CAF3613294.1"/>
    </source>
</evidence>
<feature type="region of interest" description="Disordered" evidence="1">
    <location>
        <begin position="1"/>
        <end position="53"/>
    </location>
</feature>